<organism evidence="2 3">
    <name type="scientific">Phenylobacterium deserti</name>
    <dbReference type="NCBI Taxonomy" id="1914756"/>
    <lineage>
        <taxon>Bacteria</taxon>
        <taxon>Pseudomonadati</taxon>
        <taxon>Pseudomonadota</taxon>
        <taxon>Alphaproteobacteria</taxon>
        <taxon>Caulobacterales</taxon>
        <taxon>Caulobacteraceae</taxon>
        <taxon>Phenylobacterium</taxon>
    </lineage>
</organism>
<dbReference type="Proteomes" id="UP000249725">
    <property type="component" value="Unassembled WGS sequence"/>
</dbReference>
<keyword evidence="3" id="KW-1185">Reference proteome</keyword>
<name>A0A328ARW9_9CAUL</name>
<dbReference type="Pfam" id="PF20841">
    <property type="entry name" value="NtrZ"/>
    <property type="match status" value="1"/>
</dbReference>
<gene>
    <name evidence="2" type="ORF">DJ018_04965</name>
</gene>
<comment type="caution">
    <text evidence="2">The sequence shown here is derived from an EMBL/GenBank/DDBJ whole genome shotgun (WGS) entry which is preliminary data.</text>
</comment>
<evidence type="ECO:0000313" key="3">
    <source>
        <dbReference type="Proteomes" id="UP000249725"/>
    </source>
</evidence>
<protein>
    <submittedName>
        <fullName evidence="2">Uncharacterized protein</fullName>
    </submittedName>
</protein>
<dbReference type="InterPro" id="IPR048887">
    <property type="entry name" value="NtrZ-like"/>
</dbReference>
<feature type="compositionally biased region" description="Basic and acidic residues" evidence="1">
    <location>
        <begin position="103"/>
        <end position="113"/>
    </location>
</feature>
<evidence type="ECO:0000256" key="1">
    <source>
        <dbReference type="SAM" id="MobiDB-lite"/>
    </source>
</evidence>
<sequence length="113" mass="11937">MSAAAGAAQAADGAKGKRVDFTVKSEQATTANQGAVKWDARKGRWGLTLNLDQPDARPSNLNDIQAGAYYRITPSLRVGGAVALGDQQVGPGPKKITPNEGQPRVRLESSFKF</sequence>
<dbReference type="AlphaFoldDB" id="A0A328ARW9"/>
<evidence type="ECO:0000313" key="2">
    <source>
        <dbReference type="EMBL" id="RAK57299.1"/>
    </source>
</evidence>
<dbReference type="RefSeq" id="WP_111513751.1">
    <property type="nucleotide sequence ID" value="NZ_QFYR01000001.1"/>
</dbReference>
<dbReference type="EMBL" id="QFYR01000001">
    <property type="protein sequence ID" value="RAK57299.1"/>
    <property type="molecule type" value="Genomic_DNA"/>
</dbReference>
<dbReference type="OrthoDB" id="7628828at2"/>
<proteinExistence type="predicted"/>
<feature type="region of interest" description="Disordered" evidence="1">
    <location>
        <begin position="85"/>
        <end position="113"/>
    </location>
</feature>
<reference evidence="3" key="1">
    <citation type="submission" date="2018-05" db="EMBL/GenBank/DDBJ databases">
        <authorList>
            <person name="Li X."/>
        </authorList>
    </citation>
    <scope>NUCLEOTIDE SEQUENCE [LARGE SCALE GENOMIC DNA]</scope>
    <source>
        <strain evidence="3">YIM 73061</strain>
    </source>
</reference>
<accession>A0A328ARW9</accession>